<keyword evidence="4 6" id="KW-0326">Glycosidase</keyword>
<evidence type="ECO:0000256" key="1">
    <source>
        <dbReference type="ARBA" id="ARBA00008061"/>
    </source>
</evidence>
<dbReference type="Gene3D" id="2.60.40.1180">
    <property type="entry name" value="Golgi alpha-mannosidase II"/>
    <property type="match status" value="1"/>
</dbReference>
<dbReference type="EMBL" id="CP064787">
    <property type="protein sequence ID" value="QSG05085.1"/>
    <property type="molecule type" value="Genomic_DNA"/>
</dbReference>
<dbReference type="AlphaFoldDB" id="A0A897N2Y5"/>
<dbReference type="InterPro" id="IPR017853">
    <property type="entry name" value="GH"/>
</dbReference>
<dbReference type="Pfam" id="PF00128">
    <property type="entry name" value="Alpha-amylase"/>
    <property type="match status" value="1"/>
</dbReference>
<feature type="domain" description="Glycosyl hydrolase family 13 catalytic" evidence="5">
    <location>
        <begin position="24"/>
        <end position="318"/>
    </location>
</feature>
<dbReference type="GO" id="GO:0043169">
    <property type="term" value="F:cation binding"/>
    <property type="evidence" value="ECO:0007669"/>
    <property type="project" value="InterPro"/>
</dbReference>
<keyword evidence="2" id="KW-0378">Hydrolase</keyword>
<dbReference type="Proteomes" id="UP000663525">
    <property type="component" value="Chromosome"/>
</dbReference>
<reference evidence="6" key="1">
    <citation type="submission" date="2020-11" db="EMBL/GenBank/DDBJ databases">
        <title>Carbohydrate-dependent, anaerobic sulfur respiration: A novel catabolism in halophilic archaea.</title>
        <authorList>
            <person name="Sorokin D.Y."/>
            <person name="Messina E."/>
            <person name="Smedile F."/>
            <person name="La Cono V."/>
            <person name="Hallsworth J.E."/>
            <person name="Yakimov M.M."/>
        </authorList>
    </citation>
    <scope>NUCLEOTIDE SEQUENCE</scope>
    <source>
        <strain evidence="6">HSR12-1</strain>
    </source>
</reference>
<evidence type="ECO:0000256" key="4">
    <source>
        <dbReference type="ARBA" id="ARBA00023295"/>
    </source>
</evidence>
<dbReference type="InterPro" id="IPR013780">
    <property type="entry name" value="Glyco_hydro_b"/>
</dbReference>
<dbReference type="GO" id="GO:0005975">
    <property type="term" value="P:carbohydrate metabolic process"/>
    <property type="evidence" value="ECO:0007669"/>
    <property type="project" value="InterPro"/>
</dbReference>
<evidence type="ECO:0000256" key="2">
    <source>
        <dbReference type="ARBA" id="ARBA00022801"/>
    </source>
</evidence>
<dbReference type="Pfam" id="PF09154">
    <property type="entry name" value="Alpha-amy_C_pro"/>
    <property type="match status" value="1"/>
</dbReference>
<dbReference type="SUPFAM" id="SSF51011">
    <property type="entry name" value="Glycosyl hydrolase domain"/>
    <property type="match status" value="1"/>
</dbReference>
<sequence length="404" mass="45048">MSSYGAAAVGAGPQADAEIDLGSGAVYQYYHTPWTEIRASLGAVAAAGYDAIQVPPAQRSKRTWSDPEPRGYQPIDHLDFDSAFGTESAYREMVETAHEHGLAVIADAVVNHMAEGVDFETFPHFSWGDFRHEGPIRDDEDDWELQYRDLEGLPDLRQESAHVRDVLEAYVDKYAELGVDGVRWDAVKHVQAPFFRDYANPWAAERGLFTVGEVLHGSVSYCETYLETGMTVMDYPLYFTMREDAFHRDGDFNALEGAGLVNRHPGRSMTFVSNHDSPPPEYEALAHAFILTYQGYPRVYSKRFDVGDETISNLLSIRRRFAAGPALTRHLDAACYVFEREGNLLVGLNRADDRRSVTVDTSWEATTLRDYADTGQEITTDADGSVTLSVPPVDWVCYAPTTSS</sequence>
<proteinExistence type="inferred from homology"/>
<evidence type="ECO:0000313" key="6">
    <source>
        <dbReference type="EMBL" id="QSG05085.1"/>
    </source>
</evidence>
<dbReference type="RefSeq" id="WP_229114734.1">
    <property type="nucleotide sequence ID" value="NZ_CP064787.1"/>
</dbReference>
<dbReference type="InterPro" id="IPR006046">
    <property type="entry name" value="Alpha_amylase"/>
</dbReference>
<keyword evidence="3" id="KW-0119">Carbohydrate metabolism</keyword>
<gene>
    <name evidence="6" type="primary">amyA</name>
    <name evidence="6" type="ORF">HSR121_0731</name>
</gene>
<evidence type="ECO:0000313" key="7">
    <source>
        <dbReference type="Proteomes" id="UP000663525"/>
    </source>
</evidence>
<comment type="similarity">
    <text evidence="1">Belongs to the glycosyl hydrolase 13 family.</text>
</comment>
<dbReference type="PANTHER" id="PTHR43447">
    <property type="entry name" value="ALPHA-AMYLASE"/>
    <property type="match status" value="1"/>
</dbReference>
<evidence type="ECO:0000259" key="5">
    <source>
        <dbReference type="SMART" id="SM00642"/>
    </source>
</evidence>
<dbReference type="GeneID" id="68854371"/>
<name>A0A897N2Y5_9EURY</name>
<accession>A0A897N2Y5</accession>
<evidence type="ECO:0000256" key="3">
    <source>
        <dbReference type="ARBA" id="ARBA00023277"/>
    </source>
</evidence>
<organism evidence="6 7">
    <name type="scientific">Halapricum desulfuricans</name>
    <dbReference type="NCBI Taxonomy" id="2841257"/>
    <lineage>
        <taxon>Archaea</taxon>
        <taxon>Methanobacteriati</taxon>
        <taxon>Methanobacteriota</taxon>
        <taxon>Stenosarchaea group</taxon>
        <taxon>Halobacteria</taxon>
        <taxon>Halobacteriales</taxon>
        <taxon>Haloarculaceae</taxon>
        <taxon>Halapricum</taxon>
    </lineage>
</organism>
<protein>
    <submittedName>
        <fullName evidence="6">Glycosidase</fullName>
    </submittedName>
</protein>
<dbReference type="InterPro" id="IPR006047">
    <property type="entry name" value="GH13_cat_dom"/>
</dbReference>
<dbReference type="PRINTS" id="PR00110">
    <property type="entry name" value="ALPHAAMYLASE"/>
</dbReference>
<dbReference type="InterPro" id="IPR015237">
    <property type="entry name" value="Alpha-amylase_C_pro"/>
</dbReference>
<dbReference type="SMART" id="SM00642">
    <property type="entry name" value="Aamy"/>
    <property type="match status" value="1"/>
</dbReference>
<dbReference type="Gene3D" id="3.20.20.80">
    <property type="entry name" value="Glycosidases"/>
    <property type="match status" value="1"/>
</dbReference>
<dbReference type="GO" id="GO:0004556">
    <property type="term" value="F:alpha-amylase activity"/>
    <property type="evidence" value="ECO:0007669"/>
    <property type="project" value="InterPro"/>
</dbReference>
<dbReference type="SUPFAM" id="SSF51445">
    <property type="entry name" value="(Trans)glycosidases"/>
    <property type="match status" value="1"/>
</dbReference>